<dbReference type="OrthoDB" id="97058at2759"/>
<accession>A0A4Y2H883</accession>
<dbReference type="EMBL" id="BGPR01001755">
    <property type="protein sequence ID" value="GBM61165.1"/>
    <property type="molecule type" value="Genomic_DNA"/>
</dbReference>
<protein>
    <recommendedName>
        <fullName evidence="3">CCHC-type domain-containing protein</fullName>
    </recommendedName>
</protein>
<gene>
    <name evidence="1" type="ORF">AVEN_102471_1</name>
</gene>
<comment type="caution">
    <text evidence="1">The sequence shown here is derived from an EMBL/GenBank/DDBJ whole genome shotgun (WGS) entry which is preliminary data.</text>
</comment>
<sequence>MILNTLPAEYLEFKNAWESVPVNEITVASLTERLCLHEQRMGSMKLPHESKSVAFVTKPSKNFAKNQADSVQKEKYKKIKCHYCGHPGHMKKELLQIQE</sequence>
<evidence type="ECO:0008006" key="3">
    <source>
        <dbReference type="Google" id="ProtNLM"/>
    </source>
</evidence>
<reference evidence="1 2" key="1">
    <citation type="journal article" date="2019" name="Sci. Rep.">
        <title>Orb-weaving spider Araneus ventricosus genome elucidates the spidroin gene catalogue.</title>
        <authorList>
            <person name="Kono N."/>
            <person name="Nakamura H."/>
            <person name="Ohtoshi R."/>
            <person name="Moran D.A.P."/>
            <person name="Shinohara A."/>
            <person name="Yoshida Y."/>
            <person name="Fujiwara M."/>
            <person name="Mori M."/>
            <person name="Tomita M."/>
            <person name="Arakawa K."/>
        </authorList>
    </citation>
    <scope>NUCLEOTIDE SEQUENCE [LARGE SCALE GENOMIC DNA]</scope>
</reference>
<keyword evidence="2" id="KW-1185">Reference proteome</keyword>
<dbReference type="AlphaFoldDB" id="A0A4Y2H883"/>
<organism evidence="1 2">
    <name type="scientific">Araneus ventricosus</name>
    <name type="common">Orbweaver spider</name>
    <name type="synonym">Epeira ventricosa</name>
    <dbReference type="NCBI Taxonomy" id="182803"/>
    <lineage>
        <taxon>Eukaryota</taxon>
        <taxon>Metazoa</taxon>
        <taxon>Ecdysozoa</taxon>
        <taxon>Arthropoda</taxon>
        <taxon>Chelicerata</taxon>
        <taxon>Arachnida</taxon>
        <taxon>Araneae</taxon>
        <taxon>Araneomorphae</taxon>
        <taxon>Entelegynae</taxon>
        <taxon>Araneoidea</taxon>
        <taxon>Araneidae</taxon>
        <taxon>Araneus</taxon>
    </lineage>
</organism>
<dbReference type="Proteomes" id="UP000499080">
    <property type="component" value="Unassembled WGS sequence"/>
</dbReference>
<name>A0A4Y2H883_ARAVE</name>
<proteinExistence type="predicted"/>
<evidence type="ECO:0000313" key="2">
    <source>
        <dbReference type="Proteomes" id="UP000499080"/>
    </source>
</evidence>
<evidence type="ECO:0000313" key="1">
    <source>
        <dbReference type="EMBL" id="GBM61165.1"/>
    </source>
</evidence>